<feature type="transmembrane region" description="Helical" evidence="5">
    <location>
        <begin position="35"/>
        <end position="53"/>
    </location>
</feature>
<dbReference type="Gene3D" id="1.10.287.950">
    <property type="entry name" value="Methyl-accepting chemotaxis protein"/>
    <property type="match status" value="1"/>
</dbReference>
<protein>
    <submittedName>
        <fullName evidence="7">Methyl-accepting chemotaxis protein</fullName>
    </submittedName>
</protein>
<organism evidence="7 8">
    <name type="scientific">Psychrosphaera aquimarina</name>
    <dbReference type="NCBI Taxonomy" id="2044854"/>
    <lineage>
        <taxon>Bacteria</taxon>
        <taxon>Pseudomonadati</taxon>
        <taxon>Pseudomonadota</taxon>
        <taxon>Gammaproteobacteria</taxon>
        <taxon>Alteromonadales</taxon>
        <taxon>Pseudoalteromonadaceae</taxon>
        <taxon>Psychrosphaera</taxon>
    </lineage>
</organism>
<evidence type="ECO:0000256" key="4">
    <source>
        <dbReference type="SAM" id="Coils"/>
    </source>
</evidence>
<sequence length="629" mass="69766">MNYPWVNKANKLFYWILICQFLVGLLLTYFSESGYAPIVLSAVIISLPLILIATRPYAVITRHTVAAAVQLVTAVHIHQMQGLAEIHFEIFSLLAALIFYRDWKVILTSVVVVAVHHILFFILQSQSMPIYIFEEGHVYFYILIIHALFAIIEGAILMYIANDSYKEAMTGLTITNTVHNILKQDNVFDLSTEIGTKNSSAELDDFNRLLSSFRLLIEHAKTISQATSEASFNVSTTAKEMSASTDHVAEQVDLIATAIEQMTVTNNDVAQRTVDVSKNAELAKNNTNDVKVIINQSSNNITLLKNDVVSTATTIENLSVKCDQIAEVMTSITSISDQTNLLALNAAIESARAGEHGRGFAVVADEVRQLATKTRENAEGIQAVVQSLIEDANLSVTQMASCIDKVELAVSSSDEISDVMDSVLDKIDTVADNINSVAASAEEQAIVSNDISQSTQGLHSTATEQNAAMEKVQFDITQLTHRIDELNGELEKIHRMNLKRNALYLIVSLWFVGILASLVYMSISSVTAFDPDNQLLRQTSSQEYDLVFAHQLEKNLLILIIRYCTLLKKVAVVIPLPRSTLTQYMNWQGKTTLKTEPLISTQLLLYSKVTIYQSFHQLRPLLCLVMPAS</sequence>
<feature type="transmembrane region" description="Helical" evidence="5">
    <location>
        <begin position="138"/>
        <end position="160"/>
    </location>
</feature>
<comment type="subcellular location">
    <subcellularLocation>
        <location evidence="1">Membrane</location>
    </subcellularLocation>
</comment>
<dbReference type="Pfam" id="PF00015">
    <property type="entry name" value="MCPsignal"/>
    <property type="match status" value="1"/>
</dbReference>
<name>A0ABU3R5T1_9GAMM</name>
<dbReference type="SUPFAM" id="SSF58104">
    <property type="entry name" value="Methyl-accepting chemotaxis protein (MCP) signaling domain"/>
    <property type="match status" value="1"/>
</dbReference>
<dbReference type="PANTHER" id="PTHR32089">
    <property type="entry name" value="METHYL-ACCEPTING CHEMOTAXIS PROTEIN MCPB"/>
    <property type="match status" value="1"/>
</dbReference>
<keyword evidence="4" id="KW-0175">Coiled coil</keyword>
<evidence type="ECO:0000256" key="2">
    <source>
        <dbReference type="ARBA" id="ARBA00023224"/>
    </source>
</evidence>
<feature type="domain" description="Methyl-accepting transducer" evidence="6">
    <location>
        <begin position="223"/>
        <end position="459"/>
    </location>
</feature>
<reference evidence="7 8" key="1">
    <citation type="submission" date="2023-10" db="EMBL/GenBank/DDBJ databases">
        <title>Psychrosphaera aquimaarina strain SW33 isolated from seawater.</title>
        <authorList>
            <person name="Bayburt H."/>
            <person name="Kim J.M."/>
            <person name="Choi B.J."/>
            <person name="Jeon C.O."/>
        </authorList>
    </citation>
    <scope>NUCLEOTIDE SEQUENCE [LARGE SCALE GENOMIC DNA]</scope>
    <source>
        <strain evidence="7 8">KCTC 52743</strain>
    </source>
</reference>
<feature type="transmembrane region" description="Helical" evidence="5">
    <location>
        <begin position="12"/>
        <end position="29"/>
    </location>
</feature>
<dbReference type="CDD" id="cd11386">
    <property type="entry name" value="MCP_signal"/>
    <property type="match status" value="1"/>
</dbReference>
<evidence type="ECO:0000313" key="8">
    <source>
        <dbReference type="Proteomes" id="UP001257914"/>
    </source>
</evidence>
<dbReference type="PANTHER" id="PTHR32089:SF112">
    <property type="entry name" value="LYSOZYME-LIKE PROTEIN-RELATED"/>
    <property type="match status" value="1"/>
</dbReference>
<dbReference type="SMART" id="SM00283">
    <property type="entry name" value="MA"/>
    <property type="match status" value="1"/>
</dbReference>
<proteinExistence type="predicted"/>
<dbReference type="PROSITE" id="PS50111">
    <property type="entry name" value="CHEMOTAXIS_TRANSDUC_2"/>
    <property type="match status" value="1"/>
</dbReference>
<dbReference type="Proteomes" id="UP001257914">
    <property type="component" value="Unassembled WGS sequence"/>
</dbReference>
<keyword evidence="5" id="KW-0472">Membrane</keyword>
<dbReference type="RefSeq" id="WP_315948328.1">
    <property type="nucleotide sequence ID" value="NZ_JAWCUA010000010.1"/>
</dbReference>
<comment type="caution">
    <text evidence="7">The sequence shown here is derived from an EMBL/GenBank/DDBJ whole genome shotgun (WGS) entry which is preliminary data.</text>
</comment>
<feature type="coiled-coil region" evidence="4">
    <location>
        <begin position="469"/>
        <end position="496"/>
    </location>
</feature>
<accession>A0ABU3R5T1</accession>
<keyword evidence="5" id="KW-1133">Transmembrane helix</keyword>
<evidence type="ECO:0000313" key="7">
    <source>
        <dbReference type="EMBL" id="MDU0114653.1"/>
    </source>
</evidence>
<dbReference type="EMBL" id="JAWCUA010000010">
    <property type="protein sequence ID" value="MDU0114653.1"/>
    <property type="molecule type" value="Genomic_DNA"/>
</dbReference>
<evidence type="ECO:0000256" key="3">
    <source>
        <dbReference type="PROSITE-ProRule" id="PRU00284"/>
    </source>
</evidence>
<evidence type="ECO:0000256" key="1">
    <source>
        <dbReference type="ARBA" id="ARBA00004370"/>
    </source>
</evidence>
<keyword evidence="8" id="KW-1185">Reference proteome</keyword>
<keyword evidence="5" id="KW-0812">Transmembrane</keyword>
<feature type="transmembrane region" description="Helical" evidence="5">
    <location>
        <begin position="105"/>
        <end position="123"/>
    </location>
</feature>
<evidence type="ECO:0000259" key="6">
    <source>
        <dbReference type="PROSITE" id="PS50111"/>
    </source>
</evidence>
<keyword evidence="2 3" id="KW-0807">Transducer</keyword>
<dbReference type="InterPro" id="IPR004089">
    <property type="entry name" value="MCPsignal_dom"/>
</dbReference>
<gene>
    <name evidence="7" type="ORF">RT723_16990</name>
</gene>
<feature type="transmembrane region" description="Helical" evidence="5">
    <location>
        <begin position="502"/>
        <end position="523"/>
    </location>
</feature>
<evidence type="ECO:0000256" key="5">
    <source>
        <dbReference type="SAM" id="Phobius"/>
    </source>
</evidence>